<dbReference type="PROSITE" id="PS50928">
    <property type="entry name" value="ABC_TM1"/>
    <property type="match status" value="1"/>
</dbReference>
<feature type="transmembrane region" description="Helical" evidence="7">
    <location>
        <begin position="97"/>
        <end position="121"/>
    </location>
</feature>
<dbReference type="EMBL" id="CP021331">
    <property type="protein sequence ID" value="AVX06062.1"/>
    <property type="molecule type" value="Genomic_DNA"/>
</dbReference>
<geneLocation type="plasmid" evidence="10">
    <name>phl2708x3</name>
</geneLocation>
<comment type="similarity">
    <text evidence="7">Belongs to the binding-protein-dependent transport system permease family.</text>
</comment>
<organism evidence="9 10">
    <name type="scientific">Maritalea myrionectae</name>
    <dbReference type="NCBI Taxonomy" id="454601"/>
    <lineage>
        <taxon>Bacteria</taxon>
        <taxon>Pseudomonadati</taxon>
        <taxon>Pseudomonadota</taxon>
        <taxon>Alphaproteobacteria</taxon>
        <taxon>Hyphomicrobiales</taxon>
        <taxon>Devosiaceae</taxon>
        <taxon>Maritalea</taxon>
    </lineage>
</organism>
<dbReference type="InterPro" id="IPR035906">
    <property type="entry name" value="MetI-like_sf"/>
</dbReference>
<dbReference type="GO" id="GO:0005886">
    <property type="term" value="C:plasma membrane"/>
    <property type="evidence" value="ECO:0007669"/>
    <property type="project" value="UniProtKB-SubCell"/>
</dbReference>
<evidence type="ECO:0000313" key="10">
    <source>
        <dbReference type="Proteomes" id="UP000258927"/>
    </source>
</evidence>
<protein>
    <submittedName>
        <fullName evidence="9">Peptide transport system permease protein SapC</fullName>
    </submittedName>
</protein>
<keyword evidence="3" id="KW-1003">Cell membrane</keyword>
<evidence type="ECO:0000256" key="6">
    <source>
        <dbReference type="ARBA" id="ARBA00023136"/>
    </source>
</evidence>
<keyword evidence="6 7" id="KW-0472">Membrane</keyword>
<keyword evidence="4 7" id="KW-0812">Transmembrane</keyword>
<evidence type="ECO:0000313" key="9">
    <source>
        <dbReference type="EMBL" id="AVX06062.1"/>
    </source>
</evidence>
<evidence type="ECO:0000256" key="7">
    <source>
        <dbReference type="RuleBase" id="RU363032"/>
    </source>
</evidence>
<keyword evidence="9" id="KW-0614">Plasmid</keyword>
<sequence>MTSQTFQKSLSLLATFRTRSPFGFAMLVTLAIVVAAAVLAPVISPQNPYDNAVVDFFDSNLPPGSKSGDGAITYWLGTDALGRDMLSAILYGLRTSLLISGTAAALAFFLGALAGLSSAFFRGKTEAIIMRAVDIKLGFPTILVAMIIMAVFGPGVVNLVFALVFAQWPYYARTARSAALVEMGKEYMDATKCLELPIWRVLLVHLLPNSIPPLVVVFTLQLAHAAAIEASLSFLGLGVSIEQPSLGLLISNGSKEILSGHEWQLLFPGIALVILIFTINVVGDRLRLLLNPKEVD</sequence>
<dbReference type="GO" id="GO:0055085">
    <property type="term" value="P:transmembrane transport"/>
    <property type="evidence" value="ECO:0007669"/>
    <property type="project" value="InterPro"/>
</dbReference>
<reference evidence="9 10" key="1">
    <citation type="submission" date="2017-05" db="EMBL/GenBank/DDBJ databases">
        <title>Genome Analysis of Maritalea myrionectae HL2708#5.</title>
        <authorList>
            <consortium name="Cotde Inc.-PKNU"/>
            <person name="Jang D."/>
            <person name="Oh H.-M."/>
        </authorList>
    </citation>
    <scope>NUCLEOTIDE SEQUENCE [LARGE SCALE GENOMIC DNA]</scope>
    <source>
        <strain evidence="9 10">HL2708#5</strain>
        <plasmid evidence="10">phl2708x3</plasmid>
    </source>
</reference>
<dbReference type="AlphaFoldDB" id="A0A2R4MJA8"/>
<evidence type="ECO:0000256" key="1">
    <source>
        <dbReference type="ARBA" id="ARBA00004651"/>
    </source>
</evidence>
<gene>
    <name evidence="9" type="ORF">MXMO3_03559</name>
</gene>
<feature type="transmembrane region" description="Helical" evidence="7">
    <location>
        <begin position="263"/>
        <end position="283"/>
    </location>
</feature>
<evidence type="ECO:0000256" key="5">
    <source>
        <dbReference type="ARBA" id="ARBA00022989"/>
    </source>
</evidence>
<evidence type="ECO:0000256" key="4">
    <source>
        <dbReference type="ARBA" id="ARBA00022692"/>
    </source>
</evidence>
<dbReference type="Gene3D" id="1.10.3720.10">
    <property type="entry name" value="MetI-like"/>
    <property type="match status" value="1"/>
</dbReference>
<evidence type="ECO:0000256" key="3">
    <source>
        <dbReference type="ARBA" id="ARBA00022475"/>
    </source>
</evidence>
<dbReference type="KEGG" id="mmyr:MXMO3_03559"/>
<dbReference type="PANTHER" id="PTHR43386:SF26">
    <property type="entry name" value="ABC TRANSPORTER PERMEASE PROTEIN"/>
    <property type="match status" value="1"/>
</dbReference>
<feature type="transmembrane region" description="Helical" evidence="7">
    <location>
        <begin position="21"/>
        <end position="43"/>
    </location>
</feature>
<dbReference type="PANTHER" id="PTHR43386">
    <property type="entry name" value="OLIGOPEPTIDE TRANSPORT SYSTEM PERMEASE PROTEIN APPC"/>
    <property type="match status" value="1"/>
</dbReference>
<comment type="subcellular location">
    <subcellularLocation>
        <location evidence="1 7">Cell membrane</location>
        <topology evidence="1 7">Multi-pass membrane protein</topology>
    </subcellularLocation>
</comment>
<proteinExistence type="inferred from homology"/>
<dbReference type="InterPro" id="IPR050366">
    <property type="entry name" value="BP-dependent_transpt_permease"/>
</dbReference>
<keyword evidence="2 7" id="KW-0813">Transport</keyword>
<dbReference type="Pfam" id="PF00528">
    <property type="entry name" value="BPD_transp_1"/>
    <property type="match status" value="1"/>
</dbReference>
<evidence type="ECO:0000256" key="2">
    <source>
        <dbReference type="ARBA" id="ARBA00022448"/>
    </source>
</evidence>
<keyword evidence="5 7" id="KW-1133">Transmembrane helix</keyword>
<name>A0A2R4MJA8_9HYPH</name>
<evidence type="ECO:0000259" key="8">
    <source>
        <dbReference type="PROSITE" id="PS50928"/>
    </source>
</evidence>
<accession>A0A2R4MJA8</accession>
<feature type="domain" description="ABC transmembrane type-1" evidence="8">
    <location>
        <begin position="93"/>
        <end position="283"/>
    </location>
</feature>
<dbReference type="InterPro" id="IPR000515">
    <property type="entry name" value="MetI-like"/>
</dbReference>
<dbReference type="SUPFAM" id="SSF161098">
    <property type="entry name" value="MetI-like"/>
    <property type="match status" value="1"/>
</dbReference>
<keyword evidence="10" id="KW-1185">Reference proteome</keyword>
<feature type="transmembrane region" description="Helical" evidence="7">
    <location>
        <begin position="142"/>
        <end position="166"/>
    </location>
</feature>
<dbReference type="CDD" id="cd06261">
    <property type="entry name" value="TM_PBP2"/>
    <property type="match status" value="1"/>
</dbReference>
<dbReference type="Proteomes" id="UP000258927">
    <property type="component" value="Plasmid pHL2708X3"/>
</dbReference>